<proteinExistence type="predicted"/>
<keyword evidence="2" id="KW-1185">Reference proteome</keyword>
<dbReference type="EMBL" id="CM020619">
    <property type="protein sequence ID" value="KAK1865741.1"/>
    <property type="molecule type" value="Genomic_DNA"/>
</dbReference>
<protein>
    <submittedName>
        <fullName evidence="1">Uncharacterized protein</fullName>
    </submittedName>
</protein>
<comment type="caution">
    <text evidence="1">The sequence shown here is derived from an EMBL/GenBank/DDBJ whole genome shotgun (WGS) entry which is preliminary data.</text>
</comment>
<gene>
    <name evidence="1" type="ORF">I4F81_008266</name>
</gene>
<sequence>MDRVDVRSAGDGEGVFPPELAAIPSAWGGPGDVEGWALPRLQRLQLANTGAWGARVVRCLAMPSLVELQLCAATRLVDDGGELRARCPARRRVALSSCAVSVGALMALRRSGVGGLTLLDCSVHPRASDPSLAGLRGFTAFGCWHDPSGKELQG</sequence>
<reference evidence="1" key="1">
    <citation type="submission" date="2019-11" db="EMBL/GenBank/DDBJ databases">
        <title>Nori genome reveals adaptations in red seaweeds to the harsh intertidal environment.</title>
        <authorList>
            <person name="Wang D."/>
            <person name="Mao Y."/>
        </authorList>
    </citation>
    <scope>NUCLEOTIDE SEQUENCE</scope>
    <source>
        <tissue evidence="1">Gametophyte</tissue>
    </source>
</reference>
<dbReference type="Proteomes" id="UP000798662">
    <property type="component" value="Chromosome 2"/>
</dbReference>
<name>A0ACC3C617_PYRYE</name>
<accession>A0ACC3C617</accession>
<evidence type="ECO:0000313" key="1">
    <source>
        <dbReference type="EMBL" id="KAK1865741.1"/>
    </source>
</evidence>
<evidence type="ECO:0000313" key="2">
    <source>
        <dbReference type="Proteomes" id="UP000798662"/>
    </source>
</evidence>
<organism evidence="1 2">
    <name type="scientific">Pyropia yezoensis</name>
    <name type="common">Susabi-nori</name>
    <name type="synonym">Porphyra yezoensis</name>
    <dbReference type="NCBI Taxonomy" id="2788"/>
    <lineage>
        <taxon>Eukaryota</taxon>
        <taxon>Rhodophyta</taxon>
        <taxon>Bangiophyceae</taxon>
        <taxon>Bangiales</taxon>
        <taxon>Bangiaceae</taxon>
        <taxon>Pyropia</taxon>
    </lineage>
</organism>